<gene>
    <name evidence="2" type="ORF">HAPAU_00770</name>
</gene>
<dbReference type="EMBL" id="LTAZ01000001">
    <property type="protein sequence ID" value="KYH27411.1"/>
    <property type="molecule type" value="Genomic_DNA"/>
</dbReference>
<dbReference type="PANTHER" id="PTHR38600:SF1">
    <property type="entry name" value="TRANSCRIPTIONAL REGULATORY PROTEIN"/>
    <property type="match status" value="1"/>
</dbReference>
<dbReference type="OrthoDB" id="35765at2157"/>
<keyword evidence="3" id="KW-1185">Reference proteome</keyword>
<dbReference type="Pfam" id="PF01022">
    <property type="entry name" value="HTH_5"/>
    <property type="match status" value="1"/>
</dbReference>
<feature type="domain" description="HTH arsR-type" evidence="1">
    <location>
        <begin position="13"/>
        <end position="91"/>
    </location>
</feature>
<reference evidence="2 3" key="1">
    <citation type="submission" date="2016-02" db="EMBL/GenBank/DDBJ databases">
        <title>Genome sequence of Halalkalicoccus paucihalophilus DSM 24557.</title>
        <authorList>
            <person name="Poehlein A."/>
            <person name="Daniel R."/>
        </authorList>
    </citation>
    <scope>NUCLEOTIDE SEQUENCE [LARGE SCALE GENOMIC DNA]</scope>
    <source>
        <strain evidence="2 3">DSM 24557</strain>
    </source>
</reference>
<dbReference type="AlphaFoldDB" id="A0A151AID4"/>
<dbReference type="InterPro" id="IPR001845">
    <property type="entry name" value="HTH_ArsR_DNA-bd_dom"/>
</dbReference>
<dbReference type="InterPro" id="IPR036390">
    <property type="entry name" value="WH_DNA-bd_sf"/>
</dbReference>
<comment type="caution">
    <text evidence="2">The sequence shown here is derived from an EMBL/GenBank/DDBJ whole genome shotgun (WGS) entry which is preliminary data.</text>
</comment>
<dbReference type="PANTHER" id="PTHR38600">
    <property type="entry name" value="TRANSCRIPTIONAL REGULATORY PROTEIN"/>
    <property type="match status" value="1"/>
</dbReference>
<protein>
    <submittedName>
        <fullName evidence="2">Bacterial regulatory protein, arsR family</fullName>
    </submittedName>
</protein>
<dbReference type="PATRIC" id="fig|1008153.3.peg.82"/>
<evidence type="ECO:0000313" key="2">
    <source>
        <dbReference type="EMBL" id="KYH27411.1"/>
    </source>
</evidence>
<dbReference type="InterPro" id="IPR036388">
    <property type="entry name" value="WH-like_DNA-bd_sf"/>
</dbReference>
<dbReference type="SMART" id="SM00418">
    <property type="entry name" value="HTH_ARSR"/>
    <property type="match status" value="1"/>
</dbReference>
<dbReference type="RefSeq" id="WP_066378114.1">
    <property type="nucleotide sequence ID" value="NZ_LTAZ01000001.1"/>
</dbReference>
<name>A0A151AID4_9EURY</name>
<sequence length="92" mass="10959">MERILYYLLTGMRGGTNRIRIIRSLLDRPKNANKLAEELDLNYKTVRHHLDTLEEHDIVLTYGETYGEMYFLTDEFEAHREAFERIAEGERP</sequence>
<dbReference type="SUPFAM" id="SSF46785">
    <property type="entry name" value="Winged helix' DNA-binding domain"/>
    <property type="match status" value="1"/>
</dbReference>
<accession>A0A151AID4</accession>
<dbReference type="GO" id="GO:0003700">
    <property type="term" value="F:DNA-binding transcription factor activity"/>
    <property type="evidence" value="ECO:0007669"/>
    <property type="project" value="InterPro"/>
</dbReference>
<proteinExistence type="predicted"/>
<dbReference type="Proteomes" id="UP000075321">
    <property type="component" value="Unassembled WGS sequence"/>
</dbReference>
<evidence type="ECO:0000313" key="3">
    <source>
        <dbReference type="Proteomes" id="UP000075321"/>
    </source>
</evidence>
<dbReference type="InterPro" id="IPR011991">
    <property type="entry name" value="ArsR-like_HTH"/>
</dbReference>
<evidence type="ECO:0000259" key="1">
    <source>
        <dbReference type="SMART" id="SM00418"/>
    </source>
</evidence>
<organism evidence="2 3">
    <name type="scientific">Halalkalicoccus paucihalophilus</name>
    <dbReference type="NCBI Taxonomy" id="1008153"/>
    <lineage>
        <taxon>Archaea</taxon>
        <taxon>Methanobacteriati</taxon>
        <taxon>Methanobacteriota</taxon>
        <taxon>Stenosarchaea group</taxon>
        <taxon>Halobacteria</taxon>
        <taxon>Halobacteriales</taxon>
        <taxon>Halococcaceae</taxon>
        <taxon>Halalkalicoccus</taxon>
    </lineage>
</organism>
<dbReference type="CDD" id="cd00090">
    <property type="entry name" value="HTH_ARSR"/>
    <property type="match status" value="1"/>
</dbReference>
<dbReference type="Gene3D" id="1.10.10.10">
    <property type="entry name" value="Winged helix-like DNA-binding domain superfamily/Winged helix DNA-binding domain"/>
    <property type="match status" value="1"/>
</dbReference>